<dbReference type="InterPro" id="IPR011256">
    <property type="entry name" value="Reg_factor_effector_dom_sf"/>
</dbReference>
<dbReference type="Gene3D" id="3.20.80.10">
    <property type="entry name" value="Regulatory factor, effector binding domain"/>
    <property type="match status" value="1"/>
</dbReference>
<dbReference type="InterPro" id="IPR010499">
    <property type="entry name" value="AraC_E-bd"/>
</dbReference>
<organism evidence="2 3">
    <name type="scientific">Parapusillimonas granuli</name>
    <dbReference type="NCBI Taxonomy" id="380911"/>
    <lineage>
        <taxon>Bacteria</taxon>
        <taxon>Pseudomonadati</taxon>
        <taxon>Pseudomonadota</taxon>
        <taxon>Betaproteobacteria</taxon>
        <taxon>Burkholderiales</taxon>
        <taxon>Alcaligenaceae</taxon>
        <taxon>Parapusillimonas</taxon>
    </lineage>
</organism>
<feature type="domain" description="AraC effector-binding" evidence="1">
    <location>
        <begin position="8"/>
        <end position="144"/>
    </location>
</feature>
<dbReference type="Proteomes" id="UP000559809">
    <property type="component" value="Unassembled WGS sequence"/>
</dbReference>
<dbReference type="SMART" id="SM00871">
    <property type="entry name" value="AraC_E_bind"/>
    <property type="match status" value="1"/>
</dbReference>
<sequence>MHIHLIEPIPALRRYQRLTIAQIHERAALAFAELHAEAKARDLTINGPSVFQAHHLPSDAHSEFEMTFCLPVASDAIQRLPRLRCASLTYEGPLADLFAKGYQTLLSAISAAGLQTNGESREVYHAWHGPRSPDNRIEIQIGISE</sequence>
<accession>A0A853G489</accession>
<evidence type="ECO:0000259" key="1">
    <source>
        <dbReference type="SMART" id="SM00871"/>
    </source>
</evidence>
<name>A0A853G489_9BURK</name>
<evidence type="ECO:0000313" key="2">
    <source>
        <dbReference type="EMBL" id="NYT49541.1"/>
    </source>
</evidence>
<dbReference type="RefSeq" id="WP_180154831.1">
    <property type="nucleotide sequence ID" value="NZ_JACCEM010000004.1"/>
</dbReference>
<gene>
    <name evidence="2" type="ORF">H0A72_09510</name>
</gene>
<dbReference type="EMBL" id="JACCEM010000004">
    <property type="protein sequence ID" value="NYT49541.1"/>
    <property type="molecule type" value="Genomic_DNA"/>
</dbReference>
<evidence type="ECO:0000313" key="3">
    <source>
        <dbReference type="Proteomes" id="UP000559809"/>
    </source>
</evidence>
<proteinExistence type="predicted"/>
<keyword evidence="3" id="KW-1185">Reference proteome</keyword>
<comment type="caution">
    <text evidence="2">The sequence shown here is derived from an EMBL/GenBank/DDBJ whole genome shotgun (WGS) entry which is preliminary data.</text>
</comment>
<protein>
    <submittedName>
        <fullName evidence="2">GyrI-like domain-containing protein</fullName>
    </submittedName>
</protein>
<reference evidence="2 3" key="1">
    <citation type="submission" date="2020-07" db="EMBL/GenBank/DDBJ databases">
        <title>Taxonomic revisions and descriptions of new bacterial species based on genomic comparisons in the high-G+C-content subgroup of the family Alcaligenaceae.</title>
        <authorList>
            <person name="Szabo A."/>
            <person name="Felfoldi T."/>
        </authorList>
    </citation>
    <scope>NUCLEOTIDE SEQUENCE [LARGE SCALE GENOMIC DNA]</scope>
    <source>
        <strain evidence="2 3">LMG 24012</strain>
    </source>
</reference>
<dbReference type="SUPFAM" id="SSF55136">
    <property type="entry name" value="Probable bacterial effector-binding domain"/>
    <property type="match status" value="1"/>
</dbReference>
<dbReference type="AlphaFoldDB" id="A0A853G489"/>